<dbReference type="InterPro" id="IPR002347">
    <property type="entry name" value="SDR_fam"/>
</dbReference>
<proteinExistence type="inferred from homology"/>
<comment type="similarity">
    <text evidence="1 3">Belongs to the short-chain dehydrogenases/reductases (SDR) family.</text>
</comment>
<dbReference type="AlphaFoldDB" id="A0A8C9RVI7"/>
<gene>
    <name evidence="4" type="primary">DHRS13</name>
</gene>
<evidence type="ECO:0000256" key="2">
    <source>
        <dbReference type="ARBA" id="ARBA00023002"/>
    </source>
</evidence>
<evidence type="ECO:0000256" key="1">
    <source>
        <dbReference type="ARBA" id="ARBA00006484"/>
    </source>
</evidence>
<keyword evidence="5" id="KW-1185">Reference proteome</keyword>
<reference evidence="4" key="2">
    <citation type="submission" date="2025-08" db="UniProtKB">
        <authorList>
            <consortium name="Ensembl"/>
        </authorList>
    </citation>
    <scope>IDENTIFICATION</scope>
</reference>
<dbReference type="GO" id="GO:0016491">
    <property type="term" value="F:oxidoreductase activity"/>
    <property type="evidence" value="ECO:0007669"/>
    <property type="project" value="UniProtKB-KW"/>
</dbReference>
<evidence type="ECO:0000256" key="3">
    <source>
        <dbReference type="RuleBase" id="RU000363"/>
    </source>
</evidence>
<dbReference type="PRINTS" id="PR00080">
    <property type="entry name" value="SDRFAMILY"/>
</dbReference>
<evidence type="ECO:0000313" key="5">
    <source>
        <dbReference type="Proteomes" id="UP000694397"/>
    </source>
</evidence>
<reference evidence="4" key="3">
    <citation type="submission" date="2025-09" db="UniProtKB">
        <authorList>
            <consortium name="Ensembl"/>
        </authorList>
    </citation>
    <scope>IDENTIFICATION</scope>
</reference>
<evidence type="ECO:0000313" key="4">
    <source>
        <dbReference type="Ensembl" id="ENSSFOP00015020227.2"/>
    </source>
</evidence>
<sequence length="320" mass="35209">MDVLLLALAVGVAVALYGVMYVVCVRGAWCKSKRTLHGKTVIVTGGNTGIGKPTALDLARRGARVILACRNKQRAEAAVCDIIKESGNNQVVYMQLDLASLQSVRSFAKTFLKQESRLDILINNAGLHVQGRTEDGLGMIFGVNHIGHFLLTHLLLERLKECAPSRVINVSSMAYRWGHIDFDNVKTHKALRTSSSFMQTVKAYCDSKLCNILFTRELAKGLQGTGVTCYSLHPGAINTELSRYANPIIKILTRPMTFLFFRNPVAGAQTTLHCALQEGIEPLSGRYFSNCAVMDVKAEARDDATAKKLWEISERFCGLS</sequence>
<dbReference type="SUPFAM" id="SSF51735">
    <property type="entry name" value="NAD(P)-binding Rossmann-fold domains"/>
    <property type="match status" value="1"/>
</dbReference>
<organism evidence="4 5">
    <name type="scientific">Scleropages formosus</name>
    <name type="common">Asian bonytongue</name>
    <name type="synonym">Osteoglossum formosum</name>
    <dbReference type="NCBI Taxonomy" id="113540"/>
    <lineage>
        <taxon>Eukaryota</taxon>
        <taxon>Metazoa</taxon>
        <taxon>Chordata</taxon>
        <taxon>Craniata</taxon>
        <taxon>Vertebrata</taxon>
        <taxon>Euteleostomi</taxon>
        <taxon>Actinopterygii</taxon>
        <taxon>Neopterygii</taxon>
        <taxon>Teleostei</taxon>
        <taxon>Osteoglossocephala</taxon>
        <taxon>Osteoglossomorpha</taxon>
        <taxon>Osteoglossiformes</taxon>
        <taxon>Osteoglossidae</taxon>
        <taxon>Scleropages</taxon>
    </lineage>
</organism>
<protein>
    <submittedName>
        <fullName evidence="4">Dehydrogenase/reductase 13</fullName>
    </submittedName>
</protein>
<dbReference type="InterPro" id="IPR036291">
    <property type="entry name" value="NAD(P)-bd_dom_sf"/>
</dbReference>
<accession>A0A8C9RVI7</accession>
<dbReference type="Gene3D" id="3.40.50.720">
    <property type="entry name" value="NAD(P)-binding Rossmann-like Domain"/>
    <property type="match status" value="1"/>
</dbReference>
<dbReference type="Ensembl" id="ENSSFOT00015020459.2">
    <property type="protein sequence ID" value="ENSSFOP00015020227.2"/>
    <property type="gene ID" value="ENSSFOG00015013003.2"/>
</dbReference>
<dbReference type="PANTHER" id="PTHR43157">
    <property type="entry name" value="PHOSPHATIDYLINOSITOL-GLYCAN BIOSYNTHESIS CLASS F PROTEIN-RELATED"/>
    <property type="match status" value="1"/>
</dbReference>
<dbReference type="KEGG" id="sfm:108932370"/>
<dbReference type="OrthoDB" id="191139at2759"/>
<reference evidence="4 5" key="1">
    <citation type="submission" date="2019-04" db="EMBL/GenBank/DDBJ databases">
        <authorList>
            <consortium name="Wellcome Sanger Institute Data Sharing"/>
        </authorList>
    </citation>
    <scope>NUCLEOTIDE SEQUENCE [LARGE SCALE GENOMIC DNA]</scope>
</reference>
<dbReference type="PRINTS" id="PR00081">
    <property type="entry name" value="GDHRDH"/>
</dbReference>
<dbReference type="GeneTree" id="ENSGT00940000155599"/>
<keyword evidence="2" id="KW-0560">Oxidoreductase</keyword>
<dbReference type="Pfam" id="PF00106">
    <property type="entry name" value="adh_short"/>
    <property type="match status" value="1"/>
</dbReference>
<dbReference type="PANTHER" id="PTHR43157:SF51">
    <property type="entry name" value="DEHYDROGENASE_REDUCTASE (SDR FAMILY) MEMBER 13-LIKE 1"/>
    <property type="match status" value="1"/>
</dbReference>
<dbReference type="Proteomes" id="UP000694397">
    <property type="component" value="Chromosome 10"/>
</dbReference>
<name>A0A8C9RVI7_SCLFO</name>